<dbReference type="InterPro" id="IPR050484">
    <property type="entry name" value="Transf_Hexapept/Carb_Anhydrase"/>
</dbReference>
<evidence type="ECO:0000313" key="3">
    <source>
        <dbReference type="Proteomes" id="UP000572051"/>
    </source>
</evidence>
<dbReference type="SUPFAM" id="SSF51161">
    <property type="entry name" value="Trimeric LpxA-like enzymes"/>
    <property type="match status" value="1"/>
</dbReference>
<comment type="caution">
    <text evidence="2">The sequence shown here is derived from an EMBL/GenBank/DDBJ whole genome shotgun (WGS) entry which is preliminary data.</text>
</comment>
<name>A0A7Z0JBB5_9ACTN</name>
<dbReference type="GO" id="GO:0016740">
    <property type="term" value="F:transferase activity"/>
    <property type="evidence" value="ECO:0007669"/>
    <property type="project" value="UniProtKB-KW"/>
</dbReference>
<reference evidence="2 3" key="1">
    <citation type="submission" date="2020-07" db="EMBL/GenBank/DDBJ databases">
        <title>Sequencing the genomes of 1000 actinobacteria strains.</title>
        <authorList>
            <person name="Klenk H.-P."/>
        </authorList>
    </citation>
    <scope>NUCLEOTIDE SEQUENCE [LARGE SCALE GENOMIC DNA]</scope>
    <source>
        <strain evidence="2 3">DSM 44442</strain>
    </source>
</reference>
<gene>
    <name evidence="2" type="ORF">HNR10_003523</name>
</gene>
<organism evidence="2 3">
    <name type="scientific">Nocardiopsis aegyptia</name>
    <dbReference type="NCBI Taxonomy" id="220378"/>
    <lineage>
        <taxon>Bacteria</taxon>
        <taxon>Bacillati</taxon>
        <taxon>Actinomycetota</taxon>
        <taxon>Actinomycetes</taxon>
        <taxon>Streptosporangiales</taxon>
        <taxon>Nocardiopsidaceae</taxon>
        <taxon>Nocardiopsis</taxon>
    </lineage>
</organism>
<accession>A0A7Z0JBB5</accession>
<feature type="region of interest" description="Disordered" evidence="1">
    <location>
        <begin position="1"/>
        <end position="23"/>
    </location>
</feature>
<sequence length="192" mass="19949">MNDHASGSAANDSRGSGAWGPRIGGAPFGDPEIHSTAWIAPGAVVVGRVRLGARSSVWYGSVLRADTEDIIVGEKVNIQDQCGMHADPGQPAILHDHVSLGHKAMVHGAVVEEGALIGIGAIVLGGARVGKGALVAAGSLVPPGKTVPPGTLWAGVPGKVIRDLNDDDRLVLEHTPTHYADLADRHREVDWR</sequence>
<evidence type="ECO:0000313" key="2">
    <source>
        <dbReference type="EMBL" id="NYJ35642.1"/>
    </source>
</evidence>
<dbReference type="Proteomes" id="UP000572051">
    <property type="component" value="Unassembled WGS sequence"/>
</dbReference>
<protein>
    <submittedName>
        <fullName evidence="2">Carbonic anhydrase/acetyltransferase-like protein (Isoleucine patch superfamily)</fullName>
    </submittedName>
</protein>
<dbReference type="AlphaFoldDB" id="A0A7Z0JBB5"/>
<dbReference type="InterPro" id="IPR047324">
    <property type="entry name" value="LbH_gamma_CA-like"/>
</dbReference>
<dbReference type="Gene3D" id="2.160.10.10">
    <property type="entry name" value="Hexapeptide repeat proteins"/>
    <property type="match status" value="1"/>
</dbReference>
<dbReference type="InterPro" id="IPR011004">
    <property type="entry name" value="Trimer_LpxA-like_sf"/>
</dbReference>
<keyword evidence="3" id="KW-1185">Reference proteome</keyword>
<dbReference type="RefSeq" id="WP_179824937.1">
    <property type="nucleotide sequence ID" value="NZ_JACCFS010000001.1"/>
</dbReference>
<dbReference type="CDD" id="cd04645">
    <property type="entry name" value="LbH_gamma_CA_like"/>
    <property type="match status" value="1"/>
</dbReference>
<evidence type="ECO:0000256" key="1">
    <source>
        <dbReference type="SAM" id="MobiDB-lite"/>
    </source>
</evidence>
<dbReference type="PANTHER" id="PTHR13061">
    <property type="entry name" value="DYNACTIN SUBUNIT P25"/>
    <property type="match status" value="1"/>
</dbReference>
<proteinExistence type="predicted"/>
<keyword evidence="2" id="KW-0808">Transferase</keyword>
<dbReference type="EMBL" id="JACCFS010000001">
    <property type="protein sequence ID" value="NYJ35642.1"/>
    <property type="molecule type" value="Genomic_DNA"/>
</dbReference>
<dbReference type="PANTHER" id="PTHR13061:SF29">
    <property type="entry name" value="GAMMA CARBONIC ANHYDRASE-LIKE 1, MITOCHONDRIAL-RELATED"/>
    <property type="match status" value="1"/>
</dbReference>